<accession>A0AAW1ZNK2</accession>
<feature type="region of interest" description="Disordered" evidence="10">
    <location>
        <begin position="335"/>
        <end position="620"/>
    </location>
</feature>
<dbReference type="Pfam" id="PF23322">
    <property type="entry name" value="PPIase_AIP"/>
    <property type="match status" value="1"/>
</dbReference>
<feature type="compositionally biased region" description="Polar residues" evidence="10">
    <location>
        <begin position="541"/>
        <end position="553"/>
    </location>
</feature>
<dbReference type="GO" id="GO:0005737">
    <property type="term" value="C:cytoplasm"/>
    <property type="evidence" value="ECO:0007669"/>
    <property type="project" value="UniProtKB-SubCell"/>
</dbReference>
<dbReference type="PROSITE" id="PS50005">
    <property type="entry name" value="TPR"/>
    <property type="match status" value="1"/>
</dbReference>
<evidence type="ECO:0000256" key="2">
    <source>
        <dbReference type="ARBA" id="ARBA00004123"/>
    </source>
</evidence>
<feature type="compositionally biased region" description="Polar residues" evidence="10">
    <location>
        <begin position="461"/>
        <end position="470"/>
    </location>
</feature>
<dbReference type="PANTHER" id="PTHR11242">
    <property type="entry name" value="ARYL HYDROCARBON RECEPTOR INTERACTING PROTEIN RELATED"/>
    <property type="match status" value="1"/>
</dbReference>
<comment type="function">
    <text evidence="1">May be important in protein trafficking and/or protein folding and stabilization.</text>
</comment>
<keyword evidence="8" id="KW-0539">Nucleus</keyword>
<evidence type="ECO:0000256" key="10">
    <source>
        <dbReference type="SAM" id="MobiDB-lite"/>
    </source>
</evidence>
<evidence type="ECO:0000313" key="13">
    <source>
        <dbReference type="Proteomes" id="UP001479290"/>
    </source>
</evidence>
<dbReference type="InterPro" id="IPR011990">
    <property type="entry name" value="TPR-like_helical_dom_sf"/>
</dbReference>
<feature type="compositionally biased region" description="Low complexity" evidence="10">
    <location>
        <begin position="384"/>
        <end position="394"/>
    </location>
</feature>
<dbReference type="InterPro" id="IPR046357">
    <property type="entry name" value="PPIase_dom_sf"/>
</dbReference>
<organism evidence="12 13">
    <name type="scientific">Culter alburnus</name>
    <name type="common">Topmouth culter</name>
    <dbReference type="NCBI Taxonomy" id="194366"/>
    <lineage>
        <taxon>Eukaryota</taxon>
        <taxon>Metazoa</taxon>
        <taxon>Chordata</taxon>
        <taxon>Craniata</taxon>
        <taxon>Vertebrata</taxon>
        <taxon>Euteleostomi</taxon>
        <taxon>Actinopterygii</taxon>
        <taxon>Neopterygii</taxon>
        <taxon>Teleostei</taxon>
        <taxon>Ostariophysi</taxon>
        <taxon>Cypriniformes</taxon>
        <taxon>Xenocyprididae</taxon>
        <taxon>Xenocypridinae</taxon>
        <taxon>Culter</taxon>
    </lineage>
</organism>
<dbReference type="InterPro" id="IPR039663">
    <property type="entry name" value="AIP/AIPL1/TTC9"/>
</dbReference>
<dbReference type="AlphaFoldDB" id="A0AAW1ZNK2"/>
<dbReference type="FunFam" id="1.25.40.10:FF:000052">
    <property type="entry name" value="Aryl-hydrocarbon-interacting protein-like 1"/>
    <property type="match status" value="1"/>
</dbReference>
<evidence type="ECO:0000256" key="8">
    <source>
        <dbReference type="ARBA" id="ARBA00023242"/>
    </source>
</evidence>
<feature type="compositionally biased region" description="Basic and acidic residues" evidence="10">
    <location>
        <begin position="397"/>
        <end position="413"/>
    </location>
</feature>
<keyword evidence="5" id="KW-0963">Cytoplasm</keyword>
<keyword evidence="13" id="KW-1185">Reference proteome</keyword>
<dbReference type="PANTHER" id="PTHR11242:SF2">
    <property type="entry name" value="ARYL-HYDROCARBON-INTERACTING PROTEIN-LIKE 1"/>
    <property type="match status" value="1"/>
</dbReference>
<evidence type="ECO:0000256" key="1">
    <source>
        <dbReference type="ARBA" id="ARBA00002748"/>
    </source>
</evidence>
<dbReference type="GO" id="GO:0003755">
    <property type="term" value="F:peptidyl-prolyl cis-trans isomerase activity"/>
    <property type="evidence" value="ECO:0007669"/>
    <property type="project" value="InterPro"/>
</dbReference>
<keyword evidence="6" id="KW-0677">Repeat</keyword>
<dbReference type="Proteomes" id="UP001479290">
    <property type="component" value="Unassembled WGS sequence"/>
</dbReference>
<feature type="compositionally biased region" description="Low complexity" evidence="10">
    <location>
        <begin position="471"/>
        <end position="496"/>
    </location>
</feature>
<sequence>MEDSMMLGVEGIKKTILYGGTSEKPKFITGTKVTFHFRTQLCNDDRTVIDDSKKTGMPMEMVIGNMFKLDVWETLLTSMHIGEVAEFWCDVIHTGLYPIVAKSLRRIAVGKDPVDWHIHTCGMANMFAYHSLGYDDLDELQKEPQPLYFVMELLKVQQPSEYDRESWALSDAERVKVVPVLHGQGNKLFKQGRYEDATMKYKEAIVCLKNVQSKEKAWEAPWLKLEKMANMLTLNYCQCLLRMEEYYEVIEHTTDIINQHPGAMKAFYLRGKAHMEVWNEAEARDDFMRVLDLDPGMKKTIKKELAVLKMRMELKNEEDRLKYKDMFTKIARDQESLELEIPDQEIPQQTSPEQESREQPPPEQESPEQTSPEQESREQKSPVQESPEQTSPEQESPEQKSPEQESPEQKSPEQESPEQTSPEQESREQKSPVQESPEQTSPVQESPEQTSPEQESREQKSPVQESPEQTSPVQESPEQTSPEQESPEQTSPVQESPLEETAEEQTNSMQTTLEQITSTQSGPEQTPSELLSSDHVIPKLNSYSSTQNVTPEQTTREEQATPVQLNTVQIFLEQSTSEETSPEHATPEPTCPEEADQDPASSEQTPAHMTPEYSTPVNES</sequence>
<dbReference type="InterPro" id="IPR019734">
    <property type="entry name" value="TPR_rpt"/>
</dbReference>
<proteinExistence type="predicted"/>
<feature type="compositionally biased region" description="Polar residues" evidence="10">
    <location>
        <begin position="431"/>
        <end position="440"/>
    </location>
</feature>
<evidence type="ECO:0000256" key="5">
    <source>
        <dbReference type="ARBA" id="ARBA00022490"/>
    </source>
</evidence>
<keyword evidence="7 9" id="KW-0802">TPR repeat</keyword>
<comment type="caution">
    <text evidence="12">The sequence shown here is derived from an EMBL/GenBank/DDBJ whole genome shotgun (WGS) entry which is preliminary data.</text>
</comment>
<evidence type="ECO:0000256" key="4">
    <source>
        <dbReference type="ARBA" id="ARBA00015658"/>
    </source>
</evidence>
<dbReference type="SMART" id="SM00028">
    <property type="entry name" value="TPR"/>
    <property type="match status" value="2"/>
</dbReference>
<reference evidence="12 13" key="1">
    <citation type="submission" date="2024-05" db="EMBL/GenBank/DDBJ databases">
        <title>A high-quality chromosomal-level genome assembly of Topmouth culter (Culter alburnus).</title>
        <authorList>
            <person name="Zhao H."/>
        </authorList>
    </citation>
    <scope>NUCLEOTIDE SEQUENCE [LARGE SCALE GENOMIC DNA]</scope>
    <source>
        <strain evidence="12">CATC2023</strain>
        <tissue evidence="12">Muscle</tissue>
    </source>
</reference>
<dbReference type="GO" id="GO:0005634">
    <property type="term" value="C:nucleus"/>
    <property type="evidence" value="ECO:0007669"/>
    <property type="project" value="UniProtKB-SubCell"/>
</dbReference>
<dbReference type="InterPro" id="IPR056277">
    <property type="entry name" value="PPIase_AIP"/>
</dbReference>
<feature type="domain" description="AIP/AIPL N-terminal FKBP-type PPIase" evidence="11">
    <location>
        <begin position="29"/>
        <end position="155"/>
    </location>
</feature>
<feature type="compositionally biased region" description="Polar residues" evidence="10">
    <location>
        <begin position="504"/>
        <end position="531"/>
    </location>
</feature>
<feature type="repeat" description="TPR" evidence="9">
    <location>
        <begin position="264"/>
        <end position="297"/>
    </location>
</feature>
<gene>
    <name evidence="12" type="ORF">ABG768_007560</name>
</gene>
<evidence type="ECO:0000256" key="9">
    <source>
        <dbReference type="PROSITE-ProRule" id="PRU00339"/>
    </source>
</evidence>
<comment type="subcellular location">
    <subcellularLocation>
        <location evidence="3">Cytoplasm</location>
    </subcellularLocation>
    <subcellularLocation>
        <location evidence="2">Nucleus</location>
    </subcellularLocation>
</comment>
<name>A0AAW1ZNK2_CULAL</name>
<protein>
    <recommendedName>
        <fullName evidence="4">Aryl-hydrocarbon-interacting protein-like 1</fullName>
    </recommendedName>
</protein>
<dbReference type="Gene3D" id="1.25.40.10">
    <property type="entry name" value="Tetratricopeptide repeat domain"/>
    <property type="match status" value="1"/>
</dbReference>
<evidence type="ECO:0000256" key="3">
    <source>
        <dbReference type="ARBA" id="ARBA00004496"/>
    </source>
</evidence>
<evidence type="ECO:0000256" key="7">
    <source>
        <dbReference type="ARBA" id="ARBA00022803"/>
    </source>
</evidence>
<evidence type="ECO:0000256" key="6">
    <source>
        <dbReference type="ARBA" id="ARBA00022737"/>
    </source>
</evidence>
<feature type="compositionally biased region" description="Polar residues" evidence="10">
    <location>
        <begin position="599"/>
        <end position="620"/>
    </location>
</feature>
<evidence type="ECO:0000259" key="11">
    <source>
        <dbReference type="Pfam" id="PF23322"/>
    </source>
</evidence>
<feature type="compositionally biased region" description="Low complexity" evidence="10">
    <location>
        <begin position="441"/>
        <end position="453"/>
    </location>
</feature>
<feature type="compositionally biased region" description="Polar residues" evidence="10">
    <location>
        <begin position="561"/>
        <end position="579"/>
    </location>
</feature>
<dbReference type="EMBL" id="JAWDJR010000015">
    <property type="protein sequence ID" value="KAK9962183.1"/>
    <property type="molecule type" value="Genomic_DNA"/>
</dbReference>
<dbReference type="Gene3D" id="3.10.50.40">
    <property type="match status" value="1"/>
</dbReference>
<evidence type="ECO:0000313" key="12">
    <source>
        <dbReference type="EMBL" id="KAK9962183.1"/>
    </source>
</evidence>
<dbReference type="SUPFAM" id="SSF54534">
    <property type="entry name" value="FKBP-like"/>
    <property type="match status" value="1"/>
</dbReference>
<dbReference type="SUPFAM" id="SSF48452">
    <property type="entry name" value="TPR-like"/>
    <property type="match status" value="1"/>
</dbReference>